<dbReference type="EMBL" id="CXOK01000117">
    <property type="protein sequence ID" value="CTP92376.1"/>
    <property type="molecule type" value="Genomic_DNA"/>
</dbReference>
<dbReference type="Proteomes" id="UP000041247">
    <property type="component" value="Unassembled WGS sequence"/>
</dbReference>
<evidence type="ECO:0000313" key="1">
    <source>
        <dbReference type="EMBL" id="CTP92376.1"/>
    </source>
</evidence>
<reference evidence="1 2" key="1">
    <citation type="submission" date="2015-07" db="EMBL/GenBank/DDBJ databases">
        <authorList>
            <person name="Noorani M."/>
        </authorList>
    </citation>
    <scope>NUCLEOTIDE SEQUENCE [LARGE SCALE GENOMIC DNA]</scope>
    <source>
        <strain evidence="1">LMG728</strain>
    </source>
</reference>
<proteinExistence type="predicted"/>
<accession>A0A0K3A2R5</accession>
<dbReference type="AlphaFoldDB" id="A0A0K3A2R5"/>
<evidence type="ECO:0000313" key="2">
    <source>
        <dbReference type="Proteomes" id="UP000041247"/>
    </source>
</evidence>
<sequence length="190" mass="20973">MIDPEKLSTFNLSDPEDLARFDRIHTPHPGDRLSSPFRRQLDELLAGWNQPAEVIQRERDRVERSLAHMDAIEEQAGGALAALHDPLMAVARVQASAAVQRLALEPYVRAGRAAIEARAAGGRAKARNNGTPPWHAAVIKAAHGLRGAGEPDRDLVRLLAQKYPYSDDTIRRVLQKNGVLPASRSRNRAF</sequence>
<gene>
    <name evidence="1" type="ORF">XTPLMG728_3218</name>
</gene>
<name>A0A0K3A2R5_9XANT</name>
<organism evidence="1 2">
    <name type="scientific">Xanthomonas graminis pv. poae</name>
    <dbReference type="NCBI Taxonomy" id="227946"/>
    <lineage>
        <taxon>Bacteria</taxon>
        <taxon>Pseudomonadati</taxon>
        <taxon>Pseudomonadota</taxon>
        <taxon>Gammaproteobacteria</taxon>
        <taxon>Lysobacterales</taxon>
        <taxon>Lysobacteraceae</taxon>
        <taxon>Xanthomonas</taxon>
        <taxon>Xanthomonas translucens group</taxon>
        <taxon>Xanthomonas graminis</taxon>
    </lineage>
</organism>
<protein>
    <submittedName>
        <fullName evidence="1">Uncharacterized protein</fullName>
    </submittedName>
</protein>